<dbReference type="CDD" id="cd00586">
    <property type="entry name" value="4HBT"/>
    <property type="match status" value="1"/>
</dbReference>
<dbReference type="EC" id="3.1.2.-" evidence="1"/>
<sequence>MNKIDKPAPFPRPLDRADIPFPGWSYKHIFRHGQCDPAGIVYTPEFFNVFNHAIEAWFSDCLGLSYYDFLGPRRTGLGYVNAHAEFFSPVKMGEEVEYFIRVSRIGSKSYALELNAMLGETEALRGLFTTVTTCLDTHSSIDIPADLRGALNQYVFSDNA</sequence>
<dbReference type="InterPro" id="IPR029069">
    <property type="entry name" value="HotDog_dom_sf"/>
</dbReference>
<keyword evidence="2" id="KW-1185">Reference proteome</keyword>
<organism evidence="1 2">
    <name type="scientific">Sulfitobacter porphyrae</name>
    <dbReference type="NCBI Taxonomy" id="1246864"/>
    <lineage>
        <taxon>Bacteria</taxon>
        <taxon>Pseudomonadati</taxon>
        <taxon>Pseudomonadota</taxon>
        <taxon>Alphaproteobacteria</taxon>
        <taxon>Rhodobacterales</taxon>
        <taxon>Roseobacteraceae</taxon>
        <taxon>Sulfitobacter</taxon>
    </lineage>
</organism>
<keyword evidence="1" id="KW-0378">Hydrolase</keyword>
<dbReference type="Proteomes" id="UP001596353">
    <property type="component" value="Unassembled WGS sequence"/>
</dbReference>
<dbReference type="Gene3D" id="3.10.129.10">
    <property type="entry name" value="Hotdog Thioesterase"/>
    <property type="match status" value="1"/>
</dbReference>
<accession>A0ABW2B911</accession>
<dbReference type="Pfam" id="PF13279">
    <property type="entry name" value="4HBT_2"/>
    <property type="match status" value="1"/>
</dbReference>
<name>A0ABW2B911_9RHOB</name>
<gene>
    <name evidence="1" type="ORF">ACFQFQ_26320</name>
</gene>
<reference evidence="2" key="1">
    <citation type="journal article" date="2019" name="Int. J. Syst. Evol. Microbiol.">
        <title>The Global Catalogue of Microorganisms (GCM) 10K type strain sequencing project: providing services to taxonomists for standard genome sequencing and annotation.</title>
        <authorList>
            <consortium name="The Broad Institute Genomics Platform"/>
            <consortium name="The Broad Institute Genome Sequencing Center for Infectious Disease"/>
            <person name="Wu L."/>
            <person name="Ma J."/>
        </authorList>
    </citation>
    <scope>NUCLEOTIDE SEQUENCE [LARGE SCALE GENOMIC DNA]</scope>
    <source>
        <strain evidence="2">CCUG 66188</strain>
    </source>
</reference>
<proteinExistence type="predicted"/>
<protein>
    <submittedName>
        <fullName evidence="1">Acyl-CoA thioesterase</fullName>
        <ecNumber evidence="1">3.1.2.-</ecNumber>
    </submittedName>
</protein>
<evidence type="ECO:0000313" key="2">
    <source>
        <dbReference type="Proteomes" id="UP001596353"/>
    </source>
</evidence>
<dbReference type="SUPFAM" id="SSF54637">
    <property type="entry name" value="Thioesterase/thiol ester dehydrase-isomerase"/>
    <property type="match status" value="1"/>
</dbReference>
<dbReference type="GO" id="GO:0016787">
    <property type="term" value="F:hydrolase activity"/>
    <property type="evidence" value="ECO:0007669"/>
    <property type="project" value="UniProtKB-KW"/>
</dbReference>
<dbReference type="EMBL" id="JBHSWG010000004">
    <property type="protein sequence ID" value="MFC6762240.1"/>
    <property type="molecule type" value="Genomic_DNA"/>
</dbReference>
<comment type="caution">
    <text evidence="1">The sequence shown here is derived from an EMBL/GenBank/DDBJ whole genome shotgun (WGS) entry which is preliminary data.</text>
</comment>
<evidence type="ECO:0000313" key="1">
    <source>
        <dbReference type="EMBL" id="MFC6762240.1"/>
    </source>
</evidence>